<keyword evidence="1 4" id="KW-0808">Transferase</keyword>
<feature type="domain" description="N-acetyltransferase" evidence="3">
    <location>
        <begin position="4"/>
        <end position="156"/>
    </location>
</feature>
<accession>A0A0D1A9C9</accession>
<proteinExistence type="predicted"/>
<keyword evidence="5" id="KW-1185">Reference proteome</keyword>
<dbReference type="AlphaFoldDB" id="A0A0D1A9C9"/>
<evidence type="ECO:0000259" key="3">
    <source>
        <dbReference type="PROSITE" id="PS51186"/>
    </source>
</evidence>
<evidence type="ECO:0000313" key="4">
    <source>
        <dbReference type="EMBL" id="KIS04332.1"/>
    </source>
</evidence>
<dbReference type="SUPFAM" id="SSF55729">
    <property type="entry name" value="Acyl-CoA N-acyltransferases (Nat)"/>
    <property type="match status" value="1"/>
</dbReference>
<dbReference type="EMBL" id="AWTT01000001">
    <property type="protein sequence ID" value="KIS04332.1"/>
    <property type="molecule type" value="Genomic_DNA"/>
</dbReference>
<dbReference type="PROSITE" id="PS51186">
    <property type="entry name" value="GNAT"/>
    <property type="match status" value="1"/>
</dbReference>
<sequence>MGMLKLLPAQAKDLPFIVATYNETIPSHMVTADLTPVTVAQRKAWFAQHNEQYPLWLLMQDEQPAGWVSLSQYSDRAAYADTVEISIYIDEHFRQQGLGSQTIKLVEPLAKQRGLKVIISRIFGHNPGSLHLFTKMGYEHWGHMPKIALLAGREADLEVYGKHLD</sequence>
<dbReference type="Gene3D" id="3.40.630.30">
    <property type="match status" value="1"/>
</dbReference>
<dbReference type="GO" id="GO:0016747">
    <property type="term" value="F:acyltransferase activity, transferring groups other than amino-acyl groups"/>
    <property type="evidence" value="ECO:0007669"/>
    <property type="project" value="InterPro"/>
</dbReference>
<dbReference type="Pfam" id="PF00583">
    <property type="entry name" value="Acetyltransf_1"/>
    <property type="match status" value="1"/>
</dbReference>
<gene>
    <name evidence="4" type="primary">pat</name>
    <name evidence="4" type="ORF">WDC_0069</name>
</gene>
<keyword evidence="2" id="KW-0012">Acyltransferase</keyword>
<dbReference type="InterPro" id="IPR016181">
    <property type="entry name" value="Acyl_CoA_acyltransferase"/>
</dbReference>
<dbReference type="Proteomes" id="UP000032279">
    <property type="component" value="Unassembled WGS sequence"/>
</dbReference>
<dbReference type="STRING" id="1335616.WDC_0069"/>
<evidence type="ECO:0000256" key="2">
    <source>
        <dbReference type="ARBA" id="ARBA00023315"/>
    </source>
</evidence>
<dbReference type="PATRIC" id="fig|1335616.4.peg.69"/>
<dbReference type="PANTHER" id="PTHR43072">
    <property type="entry name" value="N-ACETYLTRANSFERASE"/>
    <property type="match status" value="1"/>
</dbReference>
<reference evidence="4 5" key="1">
    <citation type="submission" date="2013-08" db="EMBL/GenBank/DDBJ databases">
        <title>Lactobacillus wasatchii sp. WDC04, a late gas producing bacteria isolated from aged chedder cheese.</title>
        <authorList>
            <person name="Oberg C.J."/>
            <person name="Culumber M."/>
            <person name="McMahon D.J."/>
            <person name="Broadbent J.R."/>
            <person name="Oberg T.S."/>
            <person name="Ortaki F."/>
        </authorList>
    </citation>
    <scope>NUCLEOTIDE SEQUENCE [LARGE SCALE GENOMIC DNA]</scope>
    <source>
        <strain evidence="4 5">WDC04</strain>
    </source>
</reference>
<comment type="caution">
    <text evidence="4">The sequence shown here is derived from an EMBL/GenBank/DDBJ whole genome shotgun (WGS) entry which is preliminary data.</text>
</comment>
<dbReference type="CDD" id="cd04301">
    <property type="entry name" value="NAT_SF"/>
    <property type="match status" value="1"/>
</dbReference>
<dbReference type="InterPro" id="IPR000182">
    <property type="entry name" value="GNAT_dom"/>
</dbReference>
<protein>
    <submittedName>
        <fullName evidence="4">Phosphinothricin N-acetyltransferase</fullName>
    </submittedName>
</protein>
<dbReference type="PANTHER" id="PTHR43072:SF23">
    <property type="entry name" value="UPF0039 PROTEIN C11D3.02C"/>
    <property type="match status" value="1"/>
</dbReference>
<evidence type="ECO:0000313" key="5">
    <source>
        <dbReference type="Proteomes" id="UP000032279"/>
    </source>
</evidence>
<evidence type="ECO:0000256" key="1">
    <source>
        <dbReference type="ARBA" id="ARBA00022679"/>
    </source>
</evidence>
<name>A0A0D1A9C9_9LACO</name>
<organism evidence="4 5">
    <name type="scientific">Paucilactobacillus wasatchensis</name>
    <dbReference type="NCBI Taxonomy" id="1335616"/>
    <lineage>
        <taxon>Bacteria</taxon>
        <taxon>Bacillati</taxon>
        <taxon>Bacillota</taxon>
        <taxon>Bacilli</taxon>
        <taxon>Lactobacillales</taxon>
        <taxon>Lactobacillaceae</taxon>
        <taxon>Paucilactobacillus</taxon>
    </lineage>
</organism>